<evidence type="ECO:0000256" key="2">
    <source>
        <dbReference type="ARBA" id="ARBA00022475"/>
    </source>
</evidence>
<feature type="transmembrane region" description="Helical" evidence="6">
    <location>
        <begin position="906"/>
        <end position="933"/>
    </location>
</feature>
<feature type="transmembrane region" description="Helical" evidence="6">
    <location>
        <begin position="520"/>
        <end position="540"/>
    </location>
</feature>
<feature type="transmembrane region" description="Helical" evidence="6">
    <location>
        <begin position="399"/>
        <end position="421"/>
    </location>
</feature>
<organism evidence="8 9">
    <name type="scientific">Paractinoplanes globisporus</name>
    <dbReference type="NCBI Taxonomy" id="113565"/>
    <lineage>
        <taxon>Bacteria</taxon>
        <taxon>Bacillati</taxon>
        <taxon>Actinomycetota</taxon>
        <taxon>Actinomycetes</taxon>
        <taxon>Micromonosporales</taxon>
        <taxon>Micromonosporaceae</taxon>
        <taxon>Paractinoplanes</taxon>
    </lineage>
</organism>
<protein>
    <submittedName>
        <fullName evidence="8">FtsX-like permease family protein</fullName>
    </submittedName>
</protein>
<name>A0ABW6WCL0_9ACTN</name>
<dbReference type="EMBL" id="JBIAZU010000002">
    <property type="protein sequence ID" value="MFF5290260.1"/>
    <property type="molecule type" value="Genomic_DNA"/>
</dbReference>
<keyword evidence="3 6" id="KW-0812">Transmembrane</keyword>
<dbReference type="PANTHER" id="PTHR30287">
    <property type="entry name" value="MEMBRANE COMPONENT OF PREDICTED ABC SUPERFAMILY METABOLITE UPTAKE TRANSPORTER"/>
    <property type="match status" value="1"/>
</dbReference>
<feature type="transmembrane region" description="Helical" evidence="6">
    <location>
        <begin position="433"/>
        <end position="454"/>
    </location>
</feature>
<dbReference type="PANTHER" id="PTHR30287:SF2">
    <property type="entry name" value="BLL1001 PROTEIN"/>
    <property type="match status" value="1"/>
</dbReference>
<evidence type="ECO:0000256" key="3">
    <source>
        <dbReference type="ARBA" id="ARBA00022692"/>
    </source>
</evidence>
<evidence type="ECO:0000259" key="7">
    <source>
        <dbReference type="Pfam" id="PF02687"/>
    </source>
</evidence>
<keyword evidence="9" id="KW-1185">Reference proteome</keyword>
<feature type="transmembrane region" description="Helical" evidence="6">
    <location>
        <begin position="470"/>
        <end position="488"/>
    </location>
</feature>
<feature type="domain" description="ABC3 transporter permease C-terminal" evidence="7">
    <location>
        <begin position="911"/>
        <end position="1023"/>
    </location>
</feature>
<feature type="transmembrane region" description="Helical" evidence="6">
    <location>
        <begin position="954"/>
        <end position="982"/>
    </location>
</feature>
<evidence type="ECO:0000313" key="9">
    <source>
        <dbReference type="Proteomes" id="UP001602245"/>
    </source>
</evidence>
<dbReference type="Proteomes" id="UP001602245">
    <property type="component" value="Unassembled WGS sequence"/>
</dbReference>
<evidence type="ECO:0000256" key="4">
    <source>
        <dbReference type="ARBA" id="ARBA00022989"/>
    </source>
</evidence>
<gene>
    <name evidence="8" type="ORF">ACFY35_12505</name>
</gene>
<comment type="subcellular location">
    <subcellularLocation>
        <location evidence="1">Cell membrane</location>
        <topology evidence="1">Multi-pass membrane protein</topology>
    </subcellularLocation>
</comment>
<dbReference type="InterPro" id="IPR003838">
    <property type="entry name" value="ABC3_permease_C"/>
</dbReference>
<feature type="transmembrane region" description="Helical" evidence="6">
    <location>
        <begin position="303"/>
        <end position="326"/>
    </location>
</feature>
<sequence>MIALLARRARAQWPLLASLLAVLAIGATLLGTCALLVTRTSERAVEVAASRADPADVEITAYTVGVSPGNARSVSADTHGVLASAIAPYHATISTRASSVMRSLPGDKEAYLSGVEGLASRATLVTGRWPRAAADATSAGTPLEAAVFDNTARLLGLKVGSRIRLGEEMTRDPAPPLTVTVVGLVHPLPDAGWDRDPLAGEGFDPAPSDSAFGRQVQAYGPFLVDLADLLTSGSALDRLEVGAQPDLSAPRARDLDRLTTSVLAADQRLAAKLGDRVRIERVSSALPRTLIDARGQQELTAGAVLALALIGIVLTAIALALAGRLTTGVRADESELLGTLGTSRGQFAAAATVEALALAVLATALAIPASSALHAALTRIDPLAGAGLAARPAVTVPQVVAVAGGALALAVLLVALAAWPATPSGDRRRRRELLARSGADVLLVALAGVGWWQLHAQPAASGTRADAVRVLAPALLLTAGTALALRLVPPALRRAERLSARGRGLVLPMAAFQAARRPQAVAAGLLIGLGCAAATFGTAFDATWHASQRDQADLAVGTDLAVSLGAPPVTGQSTAVAAATGGTVSPVAQRNITVGQWLGGSGASPRMVAVDTRRAPAVLRGRGDWASAASLAPAAPATGIALPPGTTPSVIGRASGKVVVGVTPWLLLQDAGGLRTTCNGPAIPFDGKPHAVPGCVTRPGLSLIGVALPISGEPWAWEAVSTVDVTLTLPGASSTQKWTARAASPESAQLTGPAVAIDGDRIRMTGTVQFADPTDLSRTLVATAFPDPGPVPIAVSARLAHDVGAHVGSKLSIAYGVTPVSAEVAEIVPAVPSAPGAPAALADVDALSRALIVRGDLESPVTAWWIGNPRAGAEARVGALHLGTVTTRGGETERLTGSPLRASLPAVLRVLVAATILLLLGGVVLHVTCDVQLRALEVARLRGLGMSRRDIRRALLGEHAAVLLPLLAAGAVVGALATWVVAPLMIRSDTGAAPVPAALAHWPWAAETLLIAALVAGAGLAVAAVVTVQARRADAAHLRVAS</sequence>
<dbReference type="InterPro" id="IPR038766">
    <property type="entry name" value="Membrane_comp_ABC_pdt"/>
</dbReference>
<reference evidence="8 9" key="1">
    <citation type="submission" date="2024-10" db="EMBL/GenBank/DDBJ databases">
        <title>The Natural Products Discovery Center: Release of the First 8490 Sequenced Strains for Exploring Actinobacteria Biosynthetic Diversity.</title>
        <authorList>
            <person name="Kalkreuter E."/>
            <person name="Kautsar S.A."/>
            <person name="Yang D."/>
            <person name="Bader C.D."/>
            <person name="Teijaro C.N."/>
            <person name="Fluegel L."/>
            <person name="Davis C.M."/>
            <person name="Simpson J.R."/>
            <person name="Lauterbach L."/>
            <person name="Steele A.D."/>
            <person name="Gui C."/>
            <person name="Meng S."/>
            <person name="Li G."/>
            <person name="Viehrig K."/>
            <person name="Ye F."/>
            <person name="Su P."/>
            <person name="Kiefer A.F."/>
            <person name="Nichols A."/>
            <person name="Cepeda A.J."/>
            <person name="Yan W."/>
            <person name="Fan B."/>
            <person name="Jiang Y."/>
            <person name="Adhikari A."/>
            <person name="Zheng C.-J."/>
            <person name="Schuster L."/>
            <person name="Cowan T.M."/>
            <person name="Smanski M.J."/>
            <person name="Chevrette M.G."/>
            <person name="De Carvalho L.P.S."/>
            <person name="Shen B."/>
        </authorList>
    </citation>
    <scope>NUCLEOTIDE SEQUENCE [LARGE SCALE GENOMIC DNA]</scope>
    <source>
        <strain evidence="8 9">NPDC000087</strain>
    </source>
</reference>
<evidence type="ECO:0000256" key="1">
    <source>
        <dbReference type="ARBA" id="ARBA00004651"/>
    </source>
</evidence>
<dbReference type="Pfam" id="PF02687">
    <property type="entry name" value="FtsX"/>
    <property type="match status" value="1"/>
</dbReference>
<evidence type="ECO:0000313" key="8">
    <source>
        <dbReference type="EMBL" id="MFF5290260.1"/>
    </source>
</evidence>
<feature type="transmembrane region" description="Helical" evidence="6">
    <location>
        <begin position="1002"/>
        <end position="1028"/>
    </location>
</feature>
<proteinExistence type="predicted"/>
<accession>A0ABW6WCL0</accession>
<feature type="transmembrane region" description="Helical" evidence="6">
    <location>
        <begin position="347"/>
        <end position="367"/>
    </location>
</feature>
<evidence type="ECO:0000256" key="5">
    <source>
        <dbReference type="ARBA" id="ARBA00023136"/>
    </source>
</evidence>
<keyword evidence="2" id="KW-1003">Cell membrane</keyword>
<dbReference type="RefSeq" id="WP_020510879.1">
    <property type="nucleotide sequence ID" value="NZ_JBIAZU010000002.1"/>
</dbReference>
<comment type="caution">
    <text evidence="8">The sequence shown here is derived from an EMBL/GenBank/DDBJ whole genome shotgun (WGS) entry which is preliminary data.</text>
</comment>
<keyword evidence="5 6" id="KW-0472">Membrane</keyword>
<evidence type="ECO:0000256" key="6">
    <source>
        <dbReference type="SAM" id="Phobius"/>
    </source>
</evidence>
<keyword evidence="4 6" id="KW-1133">Transmembrane helix</keyword>